<name>A0A2S4WDI2_9BASI</name>
<reference evidence="1 2" key="1">
    <citation type="submission" date="2017-12" db="EMBL/GenBank/DDBJ databases">
        <title>Gene loss provides genomic basis for host adaptation in cereal stripe rust fungi.</title>
        <authorList>
            <person name="Xia C."/>
        </authorList>
    </citation>
    <scope>NUCLEOTIDE SEQUENCE [LARGE SCALE GENOMIC DNA]</scope>
    <source>
        <strain evidence="1 2">93TX-2</strain>
    </source>
</reference>
<keyword evidence="2" id="KW-1185">Reference proteome</keyword>
<dbReference type="EMBL" id="PKSM01000042">
    <property type="protein sequence ID" value="POW19846.1"/>
    <property type="molecule type" value="Genomic_DNA"/>
</dbReference>
<dbReference type="AlphaFoldDB" id="A0A2S4WDI2"/>
<organism evidence="1 2">
    <name type="scientific">Puccinia striiformis</name>
    <dbReference type="NCBI Taxonomy" id="27350"/>
    <lineage>
        <taxon>Eukaryota</taxon>
        <taxon>Fungi</taxon>
        <taxon>Dikarya</taxon>
        <taxon>Basidiomycota</taxon>
        <taxon>Pucciniomycotina</taxon>
        <taxon>Pucciniomycetes</taxon>
        <taxon>Pucciniales</taxon>
        <taxon>Pucciniaceae</taxon>
        <taxon>Puccinia</taxon>
    </lineage>
</organism>
<feature type="non-terminal residue" evidence="1">
    <location>
        <position position="1"/>
    </location>
</feature>
<dbReference type="Proteomes" id="UP000238274">
    <property type="component" value="Unassembled WGS sequence"/>
</dbReference>
<comment type="caution">
    <text evidence="1">The sequence shown here is derived from an EMBL/GenBank/DDBJ whole genome shotgun (WGS) entry which is preliminary data.</text>
</comment>
<proteinExistence type="predicted"/>
<reference evidence="2" key="3">
    <citation type="journal article" date="2018" name="Mol. Plant Microbe Interact.">
        <title>Genome sequence resources for the wheat stripe rust pathogen (Puccinia striiformis f. sp. tritici) and the barley stripe rust pathogen (Puccinia striiformis f. sp. hordei).</title>
        <authorList>
            <person name="Xia C."/>
            <person name="Wang M."/>
            <person name="Yin C."/>
            <person name="Cornejo O.E."/>
            <person name="Hulbert S.H."/>
            <person name="Chen X."/>
        </authorList>
    </citation>
    <scope>NUCLEOTIDE SEQUENCE [LARGE SCALE GENOMIC DNA]</scope>
    <source>
        <strain evidence="2">93TX-2</strain>
    </source>
</reference>
<sequence>AQIQLAFTSTLPAPILLPHFTSVYLSVPASRSLFSNVHLIIGLISGDHDVILGTPCLNKFDVRVSLKCRQILSQGFPSKIHDYCVPENIAGISIPSPTTPFPYTEREANFLTTVSPCL</sequence>
<reference evidence="2" key="2">
    <citation type="journal article" date="2018" name="BMC Genomics">
        <title>Genomic insights into host adaptation between the wheat stripe rust pathogen (Puccinia striiformis f. sp. tritici) and the barley stripe rust pathogen (Puccinia striiformis f. sp. hordei).</title>
        <authorList>
            <person name="Xia C."/>
            <person name="Wang M."/>
            <person name="Yin C."/>
            <person name="Cornejo O.E."/>
            <person name="Hulbert S.H."/>
            <person name="Chen X."/>
        </authorList>
    </citation>
    <scope>NUCLEOTIDE SEQUENCE [LARGE SCALE GENOMIC DNA]</scope>
    <source>
        <strain evidence="2">93TX-2</strain>
    </source>
</reference>
<evidence type="ECO:0000313" key="2">
    <source>
        <dbReference type="Proteomes" id="UP000238274"/>
    </source>
</evidence>
<protein>
    <submittedName>
        <fullName evidence="1">Uncharacterized protein</fullName>
    </submittedName>
</protein>
<dbReference type="VEuPathDB" id="FungiDB:PSHT_04215"/>
<gene>
    <name evidence="1" type="ORF">PSHT_04215</name>
</gene>
<accession>A0A2S4WDI2</accession>
<evidence type="ECO:0000313" key="1">
    <source>
        <dbReference type="EMBL" id="POW19846.1"/>
    </source>
</evidence>
<dbReference type="VEuPathDB" id="FungiDB:PSTT_09442"/>